<accession>A0A067SEN8</accession>
<evidence type="ECO:0008006" key="3">
    <source>
        <dbReference type="Google" id="ProtNLM"/>
    </source>
</evidence>
<dbReference type="InterPro" id="IPR016024">
    <property type="entry name" value="ARM-type_fold"/>
</dbReference>
<dbReference type="SUPFAM" id="SSF48371">
    <property type="entry name" value="ARM repeat"/>
    <property type="match status" value="1"/>
</dbReference>
<dbReference type="STRING" id="685588.A0A067SEN8"/>
<evidence type="ECO:0000313" key="1">
    <source>
        <dbReference type="EMBL" id="KDR66219.1"/>
    </source>
</evidence>
<dbReference type="InterPro" id="IPR011989">
    <property type="entry name" value="ARM-like"/>
</dbReference>
<dbReference type="AlphaFoldDB" id="A0A067SEN8"/>
<proteinExistence type="predicted"/>
<evidence type="ECO:0000313" key="2">
    <source>
        <dbReference type="Proteomes" id="UP000027222"/>
    </source>
</evidence>
<name>A0A067SEN8_GALM3</name>
<sequence>MQPELREPILSAIPEIIGLLSDKDNSIRQTGADSLLILSKHFEYRESITGAIPTIIALLSQNNKVARKLGAESLAKLSEYADFRDAIAPAITQIVAFLDNGDPDVREAGADSLARLSKHAGVVTVLTDIHKPLGIATSSELSPLSAVSEEFPFVASPTSPTGSISWGQFFVNEPELATNSPHIAEERSPFVDESSVNEQASYVMADYACLSRILSISISFSMLRLSRLDPTFTLSRSISFCFVTS</sequence>
<dbReference type="Proteomes" id="UP000027222">
    <property type="component" value="Unassembled WGS sequence"/>
</dbReference>
<gene>
    <name evidence="1" type="ORF">GALMADRAFT_1208010</name>
</gene>
<protein>
    <recommendedName>
        <fullName evidence="3">TOG domain-containing protein</fullName>
    </recommendedName>
</protein>
<dbReference type="EMBL" id="KL142426">
    <property type="protein sequence ID" value="KDR66219.1"/>
    <property type="molecule type" value="Genomic_DNA"/>
</dbReference>
<reference evidence="2" key="1">
    <citation type="journal article" date="2014" name="Proc. Natl. Acad. Sci. U.S.A.">
        <title>Extensive sampling of basidiomycete genomes demonstrates inadequacy of the white-rot/brown-rot paradigm for wood decay fungi.</title>
        <authorList>
            <person name="Riley R."/>
            <person name="Salamov A.A."/>
            <person name="Brown D.W."/>
            <person name="Nagy L.G."/>
            <person name="Floudas D."/>
            <person name="Held B.W."/>
            <person name="Levasseur A."/>
            <person name="Lombard V."/>
            <person name="Morin E."/>
            <person name="Otillar R."/>
            <person name="Lindquist E.A."/>
            <person name="Sun H."/>
            <person name="LaButti K.M."/>
            <person name="Schmutz J."/>
            <person name="Jabbour D."/>
            <person name="Luo H."/>
            <person name="Baker S.E."/>
            <person name="Pisabarro A.G."/>
            <person name="Walton J.D."/>
            <person name="Blanchette R.A."/>
            <person name="Henrissat B."/>
            <person name="Martin F."/>
            <person name="Cullen D."/>
            <person name="Hibbett D.S."/>
            <person name="Grigoriev I.V."/>
        </authorList>
    </citation>
    <scope>NUCLEOTIDE SEQUENCE [LARGE SCALE GENOMIC DNA]</scope>
    <source>
        <strain evidence="2">CBS 339.88</strain>
    </source>
</reference>
<dbReference type="HOGENOM" id="CLU_1133654_0_0_1"/>
<organism evidence="1 2">
    <name type="scientific">Galerina marginata (strain CBS 339.88)</name>
    <dbReference type="NCBI Taxonomy" id="685588"/>
    <lineage>
        <taxon>Eukaryota</taxon>
        <taxon>Fungi</taxon>
        <taxon>Dikarya</taxon>
        <taxon>Basidiomycota</taxon>
        <taxon>Agaricomycotina</taxon>
        <taxon>Agaricomycetes</taxon>
        <taxon>Agaricomycetidae</taxon>
        <taxon>Agaricales</taxon>
        <taxon>Agaricineae</taxon>
        <taxon>Strophariaceae</taxon>
        <taxon>Galerina</taxon>
    </lineage>
</organism>
<dbReference type="Gene3D" id="1.25.10.10">
    <property type="entry name" value="Leucine-rich Repeat Variant"/>
    <property type="match status" value="1"/>
</dbReference>
<dbReference type="OrthoDB" id="3136213at2759"/>
<keyword evidence="2" id="KW-1185">Reference proteome</keyword>